<reference evidence="2" key="1">
    <citation type="submission" date="2020-11" db="EMBL/GenBank/DDBJ databases">
        <authorList>
            <consortium name="DOE Joint Genome Institute"/>
            <person name="Ahrendt S."/>
            <person name="Riley R."/>
            <person name="Andreopoulos W."/>
            <person name="Labutti K."/>
            <person name="Pangilinan J."/>
            <person name="Ruiz-Duenas F.J."/>
            <person name="Barrasa J.M."/>
            <person name="Sanchez-Garcia M."/>
            <person name="Camarero S."/>
            <person name="Miyauchi S."/>
            <person name="Serrano A."/>
            <person name="Linde D."/>
            <person name="Babiker R."/>
            <person name="Drula E."/>
            <person name="Ayuso-Fernandez I."/>
            <person name="Pacheco R."/>
            <person name="Padilla G."/>
            <person name="Ferreira P."/>
            <person name="Barriuso J."/>
            <person name="Kellner H."/>
            <person name="Castanera R."/>
            <person name="Alfaro M."/>
            <person name="Ramirez L."/>
            <person name="Pisabarro A.G."/>
            <person name="Kuo A."/>
            <person name="Tritt A."/>
            <person name="Lipzen A."/>
            <person name="He G."/>
            <person name="Yan M."/>
            <person name="Ng V."/>
            <person name="Cullen D."/>
            <person name="Martin F."/>
            <person name="Rosso M.-N."/>
            <person name="Henrissat B."/>
            <person name="Hibbett D."/>
            <person name="Martinez A.T."/>
            <person name="Grigoriev I.V."/>
        </authorList>
    </citation>
    <scope>NUCLEOTIDE SEQUENCE</scope>
    <source>
        <strain evidence="2">ATCC 90797</strain>
    </source>
</reference>
<dbReference type="EMBL" id="MU154598">
    <property type="protein sequence ID" value="KAF9492627.1"/>
    <property type="molecule type" value="Genomic_DNA"/>
</dbReference>
<accession>A0A9P5ZQJ1</accession>
<name>A0A9P5ZQJ1_PLEER</name>
<feature type="region of interest" description="Disordered" evidence="1">
    <location>
        <begin position="192"/>
        <end position="215"/>
    </location>
</feature>
<dbReference type="AlphaFoldDB" id="A0A9P5ZQJ1"/>
<proteinExistence type="predicted"/>
<keyword evidence="3" id="KW-1185">Reference proteome</keyword>
<dbReference type="Proteomes" id="UP000807025">
    <property type="component" value="Unassembled WGS sequence"/>
</dbReference>
<organism evidence="2 3">
    <name type="scientific">Pleurotus eryngii</name>
    <name type="common">Boletus of the steppes</name>
    <dbReference type="NCBI Taxonomy" id="5323"/>
    <lineage>
        <taxon>Eukaryota</taxon>
        <taxon>Fungi</taxon>
        <taxon>Dikarya</taxon>
        <taxon>Basidiomycota</taxon>
        <taxon>Agaricomycotina</taxon>
        <taxon>Agaricomycetes</taxon>
        <taxon>Agaricomycetidae</taxon>
        <taxon>Agaricales</taxon>
        <taxon>Pleurotineae</taxon>
        <taxon>Pleurotaceae</taxon>
        <taxon>Pleurotus</taxon>
    </lineage>
</organism>
<evidence type="ECO:0000313" key="3">
    <source>
        <dbReference type="Proteomes" id="UP000807025"/>
    </source>
</evidence>
<evidence type="ECO:0000313" key="2">
    <source>
        <dbReference type="EMBL" id="KAF9492627.1"/>
    </source>
</evidence>
<feature type="compositionally biased region" description="Basic and acidic residues" evidence="1">
    <location>
        <begin position="205"/>
        <end position="215"/>
    </location>
</feature>
<evidence type="ECO:0000256" key="1">
    <source>
        <dbReference type="SAM" id="MobiDB-lite"/>
    </source>
</evidence>
<comment type="caution">
    <text evidence="2">The sequence shown here is derived from an EMBL/GenBank/DDBJ whole genome shotgun (WGS) entry which is preliminary data.</text>
</comment>
<sequence>MPAATSTDTSNMKNTPALPDAPFQFGQDFDFDWQSLDMADLDIASTFLHMASTILTNPLYLPGDFSLLTDELSASLPSDLLGDYGQAATSLLHVVVPAVPAIPTAAAVIPAVLSVPTAAAVVPAVPAIPTAIAVVAAIPAVPAIPAIPTAAAAVSAIPEVLRLVTENVDATTMASIIPASATVEAHQWCEHSREGNTLRGSEGVLEGREDGGMEG</sequence>
<protein>
    <submittedName>
        <fullName evidence="2">Uncharacterized protein</fullName>
    </submittedName>
</protein>
<gene>
    <name evidence="2" type="ORF">BDN71DRAFT_1509322</name>
</gene>